<feature type="transmembrane region" description="Helical" evidence="6">
    <location>
        <begin position="47"/>
        <end position="66"/>
    </location>
</feature>
<dbReference type="AlphaFoldDB" id="A0A0B4VB98"/>
<reference evidence="7" key="1">
    <citation type="submission" date="2014-06" db="EMBL/GenBank/DDBJ databases">
        <title>Diversity of proteorhodopsin-containing bacteria in marine environments as revealed by Illumina amplicon sequencing.</title>
        <authorList>
            <person name="Boeuf D."/>
            <person name="Audic S."/>
            <person name="Mahe F."/>
            <person name="Jeanthon C."/>
        </authorList>
    </citation>
    <scope>NUCLEOTIDE SEQUENCE</scope>
</reference>
<dbReference type="GO" id="GO:0016020">
    <property type="term" value="C:membrane"/>
    <property type="evidence" value="ECO:0007669"/>
    <property type="project" value="UniProtKB-SubCell"/>
</dbReference>
<feature type="transmembrane region" description="Helical" evidence="6">
    <location>
        <begin position="23"/>
        <end position="41"/>
    </location>
</feature>
<accession>A0A0B4VB98</accession>
<keyword evidence="5 6" id="KW-0472">Membrane</keyword>
<feature type="non-terminal residue" evidence="7">
    <location>
        <position position="1"/>
    </location>
</feature>
<organism evidence="7">
    <name type="scientific">uncultured microorganism</name>
    <dbReference type="NCBI Taxonomy" id="358574"/>
    <lineage>
        <taxon>unclassified sequences</taxon>
        <taxon>environmental samples</taxon>
    </lineage>
</organism>
<keyword evidence="3 6" id="KW-0812">Transmembrane</keyword>
<dbReference type="SUPFAM" id="SSF81321">
    <property type="entry name" value="Family A G protein-coupled receptor-like"/>
    <property type="match status" value="1"/>
</dbReference>
<evidence type="ECO:0000256" key="1">
    <source>
        <dbReference type="ARBA" id="ARBA00004141"/>
    </source>
</evidence>
<protein>
    <submittedName>
        <fullName evidence="7">Putative proteorhodopsin</fullName>
    </submittedName>
</protein>
<feature type="non-terminal residue" evidence="7">
    <location>
        <position position="98"/>
    </location>
</feature>
<keyword evidence="4 6" id="KW-1133">Transmembrane helix</keyword>
<name>A0A0B4VB98_9ZZZZ</name>
<sequence>FITVPLQIVEFYCILQAVGYRSVALFLKLLIASVAMLVFGYVGETNIMNATLGFALGTVAWLYILYQLFAGEVKLAQTQANKPSCDYALEGLKWIVTV</sequence>
<evidence type="ECO:0000256" key="4">
    <source>
        <dbReference type="ARBA" id="ARBA00022989"/>
    </source>
</evidence>
<dbReference type="Gene3D" id="1.20.1070.10">
    <property type="entry name" value="Rhodopsin 7-helix transmembrane proteins"/>
    <property type="match status" value="1"/>
</dbReference>
<dbReference type="EMBL" id="KJ929834">
    <property type="protein sequence ID" value="AJD18427.1"/>
    <property type="molecule type" value="Genomic_DNA"/>
</dbReference>
<evidence type="ECO:0000256" key="2">
    <source>
        <dbReference type="ARBA" id="ARBA00008130"/>
    </source>
</evidence>
<comment type="similarity">
    <text evidence="2">Belongs to the archaeal/bacterial/fungal opsin family.</text>
</comment>
<dbReference type="Pfam" id="PF01036">
    <property type="entry name" value="Bac_rhodopsin"/>
    <property type="match status" value="1"/>
</dbReference>
<dbReference type="InterPro" id="IPR001425">
    <property type="entry name" value="Arc/bac/fun_rhodopsins"/>
</dbReference>
<evidence type="ECO:0000256" key="5">
    <source>
        <dbReference type="ARBA" id="ARBA00023136"/>
    </source>
</evidence>
<evidence type="ECO:0000256" key="3">
    <source>
        <dbReference type="ARBA" id="ARBA00022692"/>
    </source>
</evidence>
<proteinExistence type="inferred from homology"/>
<comment type="subcellular location">
    <subcellularLocation>
        <location evidence="1">Membrane</location>
        <topology evidence="1">Multi-pass membrane protein</topology>
    </subcellularLocation>
</comment>
<evidence type="ECO:0000256" key="6">
    <source>
        <dbReference type="SAM" id="Phobius"/>
    </source>
</evidence>
<evidence type="ECO:0000313" key="7">
    <source>
        <dbReference type="EMBL" id="AJD18427.1"/>
    </source>
</evidence>